<dbReference type="Pfam" id="PF00534">
    <property type="entry name" value="Glycos_transf_1"/>
    <property type="match status" value="1"/>
</dbReference>
<feature type="domain" description="Glycosyltransferase subfamily 4-like N-terminal" evidence="4">
    <location>
        <begin position="62"/>
        <end position="167"/>
    </location>
</feature>
<dbReference type="SUPFAM" id="SSF53756">
    <property type="entry name" value="UDP-Glycosyltransferase/glycogen phosphorylase"/>
    <property type="match status" value="1"/>
</dbReference>
<keyword evidence="2" id="KW-0808">Transferase</keyword>
<comment type="caution">
    <text evidence="5">The sequence shown here is derived from an EMBL/GenBank/DDBJ whole genome shotgun (WGS) entry which is preliminary data.</text>
</comment>
<dbReference type="Gene3D" id="3.40.50.2000">
    <property type="entry name" value="Glycogen Phosphorylase B"/>
    <property type="match status" value="2"/>
</dbReference>
<evidence type="ECO:0000313" key="5">
    <source>
        <dbReference type="EMBL" id="MBW9111556.1"/>
    </source>
</evidence>
<proteinExistence type="predicted"/>
<dbReference type="PANTHER" id="PTHR46401">
    <property type="entry name" value="GLYCOSYLTRANSFERASE WBBK-RELATED"/>
    <property type="match status" value="1"/>
</dbReference>
<dbReference type="Pfam" id="PF13439">
    <property type="entry name" value="Glyco_transf_4"/>
    <property type="match status" value="1"/>
</dbReference>
<dbReference type="RefSeq" id="WP_220340465.1">
    <property type="nucleotide sequence ID" value="NZ_JAEUAX010000013.1"/>
</dbReference>
<dbReference type="InterPro" id="IPR028098">
    <property type="entry name" value="Glyco_trans_4-like_N"/>
</dbReference>
<evidence type="ECO:0000256" key="1">
    <source>
        <dbReference type="ARBA" id="ARBA00022676"/>
    </source>
</evidence>
<gene>
    <name evidence="5" type="ORF">JNB61_17440</name>
</gene>
<dbReference type="Proteomes" id="UP000777440">
    <property type="component" value="Unassembled WGS sequence"/>
</dbReference>
<dbReference type="EMBL" id="JAEUAX010000013">
    <property type="protein sequence ID" value="MBW9111556.1"/>
    <property type="molecule type" value="Genomic_DNA"/>
</dbReference>
<evidence type="ECO:0000313" key="6">
    <source>
        <dbReference type="Proteomes" id="UP000777440"/>
    </source>
</evidence>
<feature type="domain" description="Glycosyl transferase family 1" evidence="3">
    <location>
        <begin position="182"/>
        <end position="304"/>
    </location>
</feature>
<name>A0ABS7I456_9MICO</name>
<dbReference type="InterPro" id="IPR001296">
    <property type="entry name" value="Glyco_trans_1"/>
</dbReference>
<evidence type="ECO:0000259" key="3">
    <source>
        <dbReference type="Pfam" id="PF00534"/>
    </source>
</evidence>
<reference evidence="5 6" key="1">
    <citation type="journal article" date="2021" name="MBio">
        <title>Poor Competitiveness of Bradyrhizobium in Pigeon Pea Root Colonization in Indian Soils.</title>
        <authorList>
            <person name="Chalasani D."/>
            <person name="Basu A."/>
            <person name="Pullabhotla S.V.S.R.N."/>
            <person name="Jorrin B."/>
            <person name="Neal A.L."/>
            <person name="Poole P.S."/>
            <person name="Podile A.R."/>
            <person name="Tkacz A."/>
        </authorList>
    </citation>
    <scope>NUCLEOTIDE SEQUENCE [LARGE SCALE GENOMIC DNA]</scope>
    <source>
        <strain evidence="5 6">HU12</strain>
    </source>
</reference>
<sequence>MRFGFLSTYPPTRCGLATFTRSLAVAMTDPPSERSIVVQVLDPGEEMGFSADADVRIASALRPGDTASQAEAARVLNRCDAAIVQHEYGIYGGIDGDEVLAVLGSLHVPVITVLHTVLAHPSPGQRRVLEHVVGRSTAVVVMTEHARETLLAHFRVDSAKVHVIPHGAAVLPGHSLHRRAASPMILTWGLIAPGKGLERGLRAFARLRGRGIPARYVIAGQTHPKVLAHSGEAYRESLVSLARDLEVEASVRFFNEYLSPQSLAGLLSAADAVLLPYDSKEQATSGVLAEALAAGVPVVATAFPHAVEPSPARQASRCRTTISTR</sequence>
<accession>A0ABS7I456</accession>
<keyword evidence="6" id="KW-1185">Reference proteome</keyword>
<organism evidence="5 6">
    <name type="scientific">Microbacterium ureisolvens</name>
    <dbReference type="NCBI Taxonomy" id="2781186"/>
    <lineage>
        <taxon>Bacteria</taxon>
        <taxon>Bacillati</taxon>
        <taxon>Actinomycetota</taxon>
        <taxon>Actinomycetes</taxon>
        <taxon>Micrococcales</taxon>
        <taxon>Microbacteriaceae</taxon>
        <taxon>Microbacterium</taxon>
    </lineage>
</organism>
<evidence type="ECO:0000259" key="4">
    <source>
        <dbReference type="Pfam" id="PF13439"/>
    </source>
</evidence>
<dbReference type="PANTHER" id="PTHR46401:SF2">
    <property type="entry name" value="GLYCOSYLTRANSFERASE WBBK-RELATED"/>
    <property type="match status" value="1"/>
</dbReference>
<keyword evidence="1" id="KW-0328">Glycosyltransferase</keyword>
<protein>
    <submittedName>
        <fullName evidence="5">Glycosyltransferase</fullName>
    </submittedName>
</protein>
<evidence type="ECO:0000256" key="2">
    <source>
        <dbReference type="ARBA" id="ARBA00022679"/>
    </source>
</evidence>